<dbReference type="InterPro" id="IPR010540">
    <property type="entry name" value="CmpB_TMEM229"/>
</dbReference>
<feature type="transmembrane region" description="Helical" evidence="1">
    <location>
        <begin position="58"/>
        <end position="79"/>
    </location>
</feature>
<dbReference type="OrthoDB" id="9789229at2"/>
<feature type="transmembrane region" description="Helical" evidence="1">
    <location>
        <begin position="23"/>
        <end position="46"/>
    </location>
</feature>
<sequence length="199" mass="21671">MLERIVAVIAALATMNAPDLTPWGISILMLSMTTISVGGWVWETVYCSIVERRPVRRGFLFGPACPIYGTGAVAVYVLLGHLESPLAVFVAGSILATAIEYATGHVLEERFGRRWWDYTGWPLNYRGIVCPIASAVFGIFSVLVVFVIEPQLIAFFSSWGEFACEATATTCALTFAADTALSVMAQDAGAGRRRITLRR</sequence>
<dbReference type="RefSeq" id="WP_059054592.1">
    <property type="nucleotide sequence ID" value="NZ_LOJF01000009.1"/>
</dbReference>
<feature type="transmembrane region" description="Helical" evidence="1">
    <location>
        <begin position="85"/>
        <end position="107"/>
    </location>
</feature>
<evidence type="ECO:0000313" key="2">
    <source>
        <dbReference type="EMBL" id="KUH58490.1"/>
    </source>
</evidence>
<evidence type="ECO:0000313" key="3">
    <source>
        <dbReference type="Proteomes" id="UP000054078"/>
    </source>
</evidence>
<dbReference type="Pfam" id="PF06541">
    <property type="entry name" value="ABC_trans_CmpB"/>
    <property type="match status" value="1"/>
</dbReference>
<proteinExistence type="predicted"/>
<dbReference type="AlphaFoldDB" id="A0A100YVK4"/>
<keyword evidence="3" id="KW-1185">Reference proteome</keyword>
<reference evidence="2 3" key="1">
    <citation type="submission" date="2015-12" db="EMBL/GenBank/DDBJ databases">
        <title>Draft Genome Sequence of Olsenella scatoligenes SK9K4T; a Producer of 3-Methylindole- (skatole) and 4-Methylphenol- (p-cresol) Isolated from Pig Feces.</title>
        <authorList>
            <person name="Li X."/>
            <person name="Borg B."/>
            <person name="Canibe N."/>
        </authorList>
    </citation>
    <scope>NUCLEOTIDE SEQUENCE [LARGE SCALE GENOMIC DNA]</scope>
    <source>
        <strain evidence="2 3">SK9K4</strain>
    </source>
</reference>
<comment type="caution">
    <text evidence="2">The sequence shown here is derived from an EMBL/GenBank/DDBJ whole genome shotgun (WGS) entry which is preliminary data.</text>
</comment>
<protein>
    <recommendedName>
        <fullName evidence="4">ABC transporter permease</fullName>
    </recommendedName>
</protein>
<feature type="transmembrane region" description="Helical" evidence="1">
    <location>
        <begin position="128"/>
        <end position="148"/>
    </location>
</feature>
<dbReference type="EMBL" id="LOJF01000009">
    <property type="protein sequence ID" value="KUH58490.1"/>
    <property type="molecule type" value="Genomic_DNA"/>
</dbReference>
<dbReference type="Proteomes" id="UP000054078">
    <property type="component" value="Unassembled WGS sequence"/>
</dbReference>
<organism evidence="2 3">
    <name type="scientific">Tractidigestivibacter scatoligenes</name>
    <name type="common">Olsenella scatoligenes</name>
    <dbReference type="NCBI Taxonomy" id="1299998"/>
    <lineage>
        <taxon>Bacteria</taxon>
        <taxon>Bacillati</taxon>
        <taxon>Actinomycetota</taxon>
        <taxon>Coriobacteriia</taxon>
        <taxon>Coriobacteriales</taxon>
        <taxon>Atopobiaceae</taxon>
        <taxon>Tractidigestivibacter</taxon>
    </lineage>
</organism>
<keyword evidence="1" id="KW-0812">Transmembrane</keyword>
<name>A0A100YVK4_TRASO</name>
<evidence type="ECO:0000256" key="1">
    <source>
        <dbReference type="SAM" id="Phobius"/>
    </source>
</evidence>
<keyword evidence="1" id="KW-1133">Transmembrane helix</keyword>
<accession>A0A100YVK4</accession>
<dbReference type="STRING" id="1299998.AUL39_05710"/>
<keyword evidence="1" id="KW-0472">Membrane</keyword>
<evidence type="ECO:0008006" key="4">
    <source>
        <dbReference type="Google" id="ProtNLM"/>
    </source>
</evidence>
<gene>
    <name evidence="2" type="ORF">AUL39_05710</name>
</gene>